<dbReference type="VEuPathDB" id="TriTrypDB:TRSC58_02792"/>
<reference evidence="2 3" key="1">
    <citation type="journal article" date="2018" name="BMC Genomics">
        <title>Genomic comparison of Trypanosoma conorhini and Trypanosoma rangeli to Trypanosoma cruzi strains of high and low virulence.</title>
        <authorList>
            <person name="Bradwell K.R."/>
            <person name="Koparde V.N."/>
            <person name="Matveyev A.V."/>
            <person name="Serrano M.G."/>
            <person name="Alves J.M."/>
            <person name="Parikh H."/>
            <person name="Huang B."/>
            <person name="Lee V."/>
            <person name="Espinosa-Alvarez O."/>
            <person name="Ortiz P.A."/>
            <person name="Costa-Martins A.G."/>
            <person name="Teixeira M.M."/>
            <person name="Buck G.A."/>
        </authorList>
    </citation>
    <scope>NUCLEOTIDE SEQUENCE [LARGE SCALE GENOMIC DNA]</scope>
    <source>
        <strain evidence="2 3">AM80</strain>
    </source>
</reference>
<comment type="caution">
    <text evidence="2">The sequence shown here is derived from an EMBL/GenBank/DDBJ whole genome shotgun (WGS) entry which is preliminary data.</text>
</comment>
<name>A0A422NTQ1_TRYRA</name>
<proteinExistence type="predicted"/>
<feature type="compositionally biased region" description="Polar residues" evidence="1">
    <location>
        <begin position="62"/>
        <end position="72"/>
    </location>
</feature>
<dbReference type="GeneID" id="40326411"/>
<dbReference type="OMA" id="VEAYECG"/>
<feature type="region of interest" description="Disordered" evidence="1">
    <location>
        <begin position="51"/>
        <end position="72"/>
    </location>
</feature>
<keyword evidence="3" id="KW-1185">Reference proteome</keyword>
<evidence type="ECO:0000256" key="1">
    <source>
        <dbReference type="SAM" id="MobiDB-lite"/>
    </source>
</evidence>
<sequence length="495" mass="55319">MNIRKWRDCLRPGEERLPMHAAVVTSVGLLVDAVIVERCIDENELLCDTASSRSQGAVGRSPPTSASQVTSSFQSPRRFSAISVMSGLLPPASESSGNSYALLESVLNDNVYYECHATKRPLQQQYFHLFDVLPFGIESPSSVFGVTGRHTNRGLVVGVNSSGLFVVRPYATGAPLQLVPEGADRKSVRKEVVDAVTRLSSSVSVTEGTKEFMETVKRWSEKCKKATVRDGKKDSFRQGRVDSDENASESGSEGNDDVHKGMELWSLKDLQLPPQLALHDPIPPLRVGSRVLARRFCLDGSLCVARVLAVHYDVTYTLEYEGDGGIDERVLHNDIHLLDDSEAEHCSVRDKVTVALHKQLPAVIIECLGGEEYSVILEHAPNQSLTITRRHIVFIAPLLKEALYADPLILQWFRELDPTSSGLVPWKEVRYLIFSWDSYGQTLSFQKLGEVQRDLCIQVGRMEPQLLRKVPIQEEDMLLNYAEFEYVILRVRNLL</sequence>
<protein>
    <submittedName>
        <fullName evidence="2">Uncharacterized protein</fullName>
    </submittedName>
</protein>
<organism evidence="2 3">
    <name type="scientific">Trypanosoma rangeli</name>
    <dbReference type="NCBI Taxonomy" id="5698"/>
    <lineage>
        <taxon>Eukaryota</taxon>
        <taxon>Discoba</taxon>
        <taxon>Euglenozoa</taxon>
        <taxon>Kinetoplastea</taxon>
        <taxon>Metakinetoplastina</taxon>
        <taxon>Trypanosomatida</taxon>
        <taxon>Trypanosomatidae</taxon>
        <taxon>Trypanosoma</taxon>
        <taxon>Herpetosoma</taxon>
    </lineage>
</organism>
<evidence type="ECO:0000313" key="2">
    <source>
        <dbReference type="EMBL" id="RNF08846.1"/>
    </source>
</evidence>
<evidence type="ECO:0000313" key="3">
    <source>
        <dbReference type="Proteomes" id="UP000283634"/>
    </source>
</evidence>
<accession>A0A422NTQ1</accession>
<dbReference type="OrthoDB" id="435273at2759"/>
<dbReference type="Gene3D" id="2.30.30.140">
    <property type="match status" value="1"/>
</dbReference>
<dbReference type="AlphaFoldDB" id="A0A422NTQ1"/>
<feature type="region of interest" description="Disordered" evidence="1">
    <location>
        <begin position="230"/>
        <end position="258"/>
    </location>
</feature>
<gene>
    <name evidence="2" type="ORF">TraAM80_02478</name>
</gene>
<dbReference type="Proteomes" id="UP000283634">
    <property type="component" value="Unassembled WGS sequence"/>
</dbReference>
<dbReference type="RefSeq" id="XP_029240632.1">
    <property type="nucleotide sequence ID" value="XM_029379479.1"/>
</dbReference>
<dbReference type="EMBL" id="MKGL01000058">
    <property type="protein sequence ID" value="RNF08846.1"/>
    <property type="molecule type" value="Genomic_DNA"/>
</dbReference>
<feature type="compositionally biased region" description="Basic and acidic residues" evidence="1">
    <location>
        <begin position="230"/>
        <end position="243"/>
    </location>
</feature>